<dbReference type="EMBL" id="JAUCMX010000012">
    <property type="protein sequence ID" value="KAK3528768.1"/>
    <property type="molecule type" value="Genomic_DNA"/>
</dbReference>
<evidence type="ECO:0000256" key="1">
    <source>
        <dbReference type="SAM" id="MobiDB-lite"/>
    </source>
</evidence>
<sequence>MLHCSRIMVFSRSIIVLHMVSNVDCFSELLVGNDFLLNTLPCAQTLQIACDIYGSIRGCAENYSKNLNNKHNQRGSRTALTRREMDSTRSLKVCCGIWHQDASSRSFKSYPHSVHSDNAACRPKKPNLKSTGDHVAQDSPYVSLRGTASPDSKAQRNEKAHYLLKAISQRSEEADQIFIKFFNKMFELSVIESKIDNFQHRFHDVV</sequence>
<protein>
    <submittedName>
        <fullName evidence="3">Uncharacterized protein</fullName>
    </submittedName>
</protein>
<reference evidence="3" key="1">
    <citation type="submission" date="2023-06" db="EMBL/GenBank/DDBJ databases">
        <title>Male Hemibagrus guttatus genome.</title>
        <authorList>
            <person name="Bian C."/>
        </authorList>
    </citation>
    <scope>NUCLEOTIDE SEQUENCE</scope>
    <source>
        <strain evidence="3">Male_cb2023</strain>
        <tissue evidence="3">Muscle</tissue>
    </source>
</reference>
<evidence type="ECO:0000313" key="3">
    <source>
        <dbReference type="EMBL" id="KAK3528768.1"/>
    </source>
</evidence>
<feature type="signal peptide" evidence="2">
    <location>
        <begin position="1"/>
        <end position="25"/>
    </location>
</feature>
<feature type="chain" id="PRO_5042255780" evidence="2">
    <location>
        <begin position="26"/>
        <end position="206"/>
    </location>
</feature>
<evidence type="ECO:0000313" key="4">
    <source>
        <dbReference type="Proteomes" id="UP001274896"/>
    </source>
</evidence>
<comment type="caution">
    <text evidence="3">The sequence shown here is derived from an EMBL/GenBank/DDBJ whole genome shotgun (WGS) entry which is preliminary data.</text>
</comment>
<accession>A0AAE0UYR4</accession>
<name>A0AAE0UYR4_9TELE</name>
<evidence type="ECO:0000256" key="2">
    <source>
        <dbReference type="SAM" id="SignalP"/>
    </source>
</evidence>
<keyword evidence="4" id="KW-1185">Reference proteome</keyword>
<dbReference type="Proteomes" id="UP001274896">
    <property type="component" value="Unassembled WGS sequence"/>
</dbReference>
<dbReference type="AlphaFoldDB" id="A0AAE0UYR4"/>
<keyword evidence="2" id="KW-0732">Signal</keyword>
<proteinExistence type="predicted"/>
<organism evidence="3 4">
    <name type="scientific">Hemibagrus guttatus</name>
    <dbReference type="NCBI Taxonomy" id="175788"/>
    <lineage>
        <taxon>Eukaryota</taxon>
        <taxon>Metazoa</taxon>
        <taxon>Chordata</taxon>
        <taxon>Craniata</taxon>
        <taxon>Vertebrata</taxon>
        <taxon>Euteleostomi</taxon>
        <taxon>Actinopterygii</taxon>
        <taxon>Neopterygii</taxon>
        <taxon>Teleostei</taxon>
        <taxon>Ostariophysi</taxon>
        <taxon>Siluriformes</taxon>
        <taxon>Bagridae</taxon>
        <taxon>Hemibagrus</taxon>
    </lineage>
</organism>
<gene>
    <name evidence="3" type="ORF">QTP70_011181</name>
</gene>
<feature type="region of interest" description="Disordered" evidence="1">
    <location>
        <begin position="118"/>
        <end position="155"/>
    </location>
</feature>